<dbReference type="Proteomes" id="UP001281410">
    <property type="component" value="Unassembled WGS sequence"/>
</dbReference>
<evidence type="ECO:0000256" key="1">
    <source>
        <dbReference type="SAM" id="MobiDB-lite"/>
    </source>
</evidence>
<organism evidence="2 3">
    <name type="scientific">Dipteronia sinensis</name>
    <dbReference type="NCBI Taxonomy" id="43782"/>
    <lineage>
        <taxon>Eukaryota</taxon>
        <taxon>Viridiplantae</taxon>
        <taxon>Streptophyta</taxon>
        <taxon>Embryophyta</taxon>
        <taxon>Tracheophyta</taxon>
        <taxon>Spermatophyta</taxon>
        <taxon>Magnoliopsida</taxon>
        <taxon>eudicotyledons</taxon>
        <taxon>Gunneridae</taxon>
        <taxon>Pentapetalae</taxon>
        <taxon>rosids</taxon>
        <taxon>malvids</taxon>
        <taxon>Sapindales</taxon>
        <taxon>Sapindaceae</taxon>
        <taxon>Hippocastanoideae</taxon>
        <taxon>Acereae</taxon>
        <taxon>Dipteronia</taxon>
    </lineage>
</organism>
<keyword evidence="3" id="KW-1185">Reference proteome</keyword>
<proteinExistence type="predicted"/>
<feature type="region of interest" description="Disordered" evidence="1">
    <location>
        <begin position="1"/>
        <end position="22"/>
    </location>
</feature>
<dbReference type="AlphaFoldDB" id="A0AAE0ECS1"/>
<protein>
    <submittedName>
        <fullName evidence="2">Uncharacterized protein</fullName>
    </submittedName>
</protein>
<sequence length="293" mass="33725">MKKPTEGSFVSKSEDLAGDKNTVPTKIAEVEKILPSQSINQNTPKLAYFIRPKPWPDEPPKHTEHNLRSSLEETRKLTYGENEDEASKDGEVYPGSNRQQERSVGQICFFLVTNQALQWNHHRSMSSSSRAVADIEASSPATTSHRQLPHLTRRYRRHLRFWVCPSVQAEDVHRFRDFDFWVAEEEEDLGNWFVKEEQQGISEKKWEFLGQLRSKNGNKEFNGLTPNPISNAAFLCFQKLASWITNWRAGSKHNCAAFATSDQQLSWAVGELVNQILGQLFNSWITSWQLDHH</sequence>
<evidence type="ECO:0000313" key="3">
    <source>
        <dbReference type="Proteomes" id="UP001281410"/>
    </source>
</evidence>
<accession>A0AAE0ECS1</accession>
<evidence type="ECO:0000313" key="2">
    <source>
        <dbReference type="EMBL" id="KAK3221635.1"/>
    </source>
</evidence>
<gene>
    <name evidence="2" type="ORF">Dsin_008660</name>
</gene>
<comment type="caution">
    <text evidence="2">The sequence shown here is derived from an EMBL/GenBank/DDBJ whole genome shotgun (WGS) entry which is preliminary data.</text>
</comment>
<reference evidence="2" key="1">
    <citation type="journal article" date="2023" name="Plant J.">
        <title>Genome sequences and population genomics provide insights into the demographic history, inbreeding, and mutation load of two 'living fossil' tree species of Dipteronia.</title>
        <authorList>
            <person name="Feng Y."/>
            <person name="Comes H.P."/>
            <person name="Chen J."/>
            <person name="Zhu S."/>
            <person name="Lu R."/>
            <person name="Zhang X."/>
            <person name="Li P."/>
            <person name="Qiu J."/>
            <person name="Olsen K.M."/>
            <person name="Qiu Y."/>
        </authorList>
    </citation>
    <scope>NUCLEOTIDE SEQUENCE</scope>
    <source>
        <strain evidence="2">NBL</strain>
    </source>
</reference>
<feature type="region of interest" description="Disordered" evidence="1">
    <location>
        <begin position="51"/>
        <end position="99"/>
    </location>
</feature>
<dbReference type="EMBL" id="JANJYJ010000003">
    <property type="protein sequence ID" value="KAK3221635.1"/>
    <property type="molecule type" value="Genomic_DNA"/>
</dbReference>
<feature type="compositionally biased region" description="Basic and acidic residues" evidence="1">
    <location>
        <begin position="54"/>
        <end position="78"/>
    </location>
</feature>
<name>A0AAE0ECS1_9ROSI</name>